<name>A0A930YKR1_9ACTN</name>
<keyword evidence="4 7" id="KW-0812">Transmembrane</keyword>
<evidence type="ECO:0000256" key="7">
    <source>
        <dbReference type="RuleBase" id="RU363032"/>
    </source>
</evidence>
<protein>
    <submittedName>
        <fullName evidence="9">Sugar ABC transporter permease</fullName>
    </submittedName>
</protein>
<keyword evidence="3" id="KW-1003">Cell membrane</keyword>
<evidence type="ECO:0000256" key="4">
    <source>
        <dbReference type="ARBA" id="ARBA00022692"/>
    </source>
</evidence>
<feature type="transmembrane region" description="Helical" evidence="7">
    <location>
        <begin position="296"/>
        <end position="317"/>
    </location>
</feature>
<dbReference type="InterPro" id="IPR035906">
    <property type="entry name" value="MetI-like_sf"/>
</dbReference>
<sequence length="342" mass="37822">MLVLLGLFLVLPILMALWVSVSDWSGRGSPFSGNVGFVGPDNYQPLLSEPGLSRQDFMLSLRNTFYYVVGVVPLQTVLALLLAVIVNQRFLKGRTFFRTAFYFPSVVSSVAISLVFLYLFTGTGAVNQALDAVGINGPTWFADSRGLIHLLGNSLGLWNIDSPPSALADHQVLGLSWWDWLAGPSVALSAIMMQVVWTTAGTFMLMFLAALQDLPADVEEAAMVDGATKSNVFRYVTVPHLRPTILLVVTLGVIGTWQVFDQMYVMTQGGPAKTTLTPAYLSYQAAFNQQHWGQGAAIAFLLFALILVLTSAQRWFLRDKDEWARKQALRRQRRRQREEAAA</sequence>
<dbReference type="InterPro" id="IPR000515">
    <property type="entry name" value="MetI-like"/>
</dbReference>
<comment type="similarity">
    <text evidence="7">Belongs to the binding-protein-dependent transport system permease family.</text>
</comment>
<dbReference type="Pfam" id="PF00528">
    <property type="entry name" value="BPD_transp_1"/>
    <property type="match status" value="1"/>
</dbReference>
<keyword evidence="2 7" id="KW-0813">Transport</keyword>
<dbReference type="SUPFAM" id="SSF161098">
    <property type="entry name" value="MetI-like"/>
    <property type="match status" value="1"/>
</dbReference>
<dbReference type="PANTHER" id="PTHR30193">
    <property type="entry name" value="ABC TRANSPORTER PERMEASE PROTEIN"/>
    <property type="match status" value="1"/>
</dbReference>
<dbReference type="PROSITE" id="PS50928">
    <property type="entry name" value="ABC_TM1"/>
    <property type="match status" value="1"/>
</dbReference>
<proteinExistence type="inferred from homology"/>
<keyword evidence="10" id="KW-1185">Reference proteome</keyword>
<comment type="caution">
    <text evidence="9">The sequence shown here is derived from an EMBL/GenBank/DDBJ whole genome shotgun (WGS) entry which is preliminary data.</text>
</comment>
<evidence type="ECO:0000313" key="10">
    <source>
        <dbReference type="Proteomes" id="UP000640489"/>
    </source>
</evidence>
<reference evidence="9" key="1">
    <citation type="submission" date="2020-11" db="EMBL/GenBank/DDBJ databases">
        <title>Nocardioides sp. nov., isolated from Soil of Cynanchum wilfordii Hemsley rhizosphere.</title>
        <authorList>
            <person name="Lee J.-S."/>
            <person name="Suh M.K."/>
            <person name="Kim J.-S."/>
        </authorList>
    </citation>
    <scope>NUCLEOTIDE SEQUENCE</scope>
    <source>
        <strain evidence="9">KCTC 19275</strain>
    </source>
</reference>
<dbReference type="CDD" id="cd06261">
    <property type="entry name" value="TM_PBP2"/>
    <property type="match status" value="1"/>
</dbReference>
<feature type="transmembrane region" description="Helical" evidence="7">
    <location>
        <begin position="65"/>
        <end position="87"/>
    </location>
</feature>
<evidence type="ECO:0000313" key="9">
    <source>
        <dbReference type="EMBL" id="MBF4763875.1"/>
    </source>
</evidence>
<feature type="transmembrane region" description="Helical" evidence="7">
    <location>
        <begin position="99"/>
        <end position="120"/>
    </location>
</feature>
<dbReference type="Proteomes" id="UP000640489">
    <property type="component" value="Unassembled WGS sequence"/>
</dbReference>
<organism evidence="9 10">
    <name type="scientific">Nocardioides islandensis</name>
    <dbReference type="NCBI Taxonomy" id="433663"/>
    <lineage>
        <taxon>Bacteria</taxon>
        <taxon>Bacillati</taxon>
        <taxon>Actinomycetota</taxon>
        <taxon>Actinomycetes</taxon>
        <taxon>Propionibacteriales</taxon>
        <taxon>Nocardioidaceae</taxon>
        <taxon>Nocardioides</taxon>
    </lineage>
</organism>
<evidence type="ECO:0000256" key="2">
    <source>
        <dbReference type="ARBA" id="ARBA00022448"/>
    </source>
</evidence>
<dbReference type="InterPro" id="IPR051393">
    <property type="entry name" value="ABC_transporter_permease"/>
</dbReference>
<dbReference type="PANTHER" id="PTHR30193:SF37">
    <property type="entry name" value="INNER MEMBRANE ABC TRANSPORTER PERMEASE PROTEIN YCJO"/>
    <property type="match status" value="1"/>
</dbReference>
<feature type="transmembrane region" description="Helical" evidence="7">
    <location>
        <begin position="186"/>
        <end position="211"/>
    </location>
</feature>
<evidence type="ECO:0000256" key="5">
    <source>
        <dbReference type="ARBA" id="ARBA00022989"/>
    </source>
</evidence>
<evidence type="ECO:0000256" key="1">
    <source>
        <dbReference type="ARBA" id="ARBA00004651"/>
    </source>
</evidence>
<evidence type="ECO:0000259" key="8">
    <source>
        <dbReference type="PROSITE" id="PS50928"/>
    </source>
</evidence>
<feature type="transmembrane region" description="Helical" evidence="7">
    <location>
        <begin position="232"/>
        <end position="257"/>
    </location>
</feature>
<dbReference type="EMBL" id="JADKPN010000006">
    <property type="protein sequence ID" value="MBF4763875.1"/>
    <property type="molecule type" value="Genomic_DNA"/>
</dbReference>
<evidence type="ECO:0000256" key="3">
    <source>
        <dbReference type="ARBA" id="ARBA00022475"/>
    </source>
</evidence>
<dbReference type="GO" id="GO:0055085">
    <property type="term" value="P:transmembrane transport"/>
    <property type="evidence" value="ECO:0007669"/>
    <property type="project" value="InterPro"/>
</dbReference>
<evidence type="ECO:0000256" key="6">
    <source>
        <dbReference type="ARBA" id="ARBA00023136"/>
    </source>
</evidence>
<gene>
    <name evidence="9" type="ORF">ISU07_12130</name>
</gene>
<accession>A0A930YKR1</accession>
<dbReference type="AlphaFoldDB" id="A0A930YKR1"/>
<feature type="domain" description="ABC transmembrane type-1" evidence="8">
    <location>
        <begin position="61"/>
        <end position="313"/>
    </location>
</feature>
<dbReference type="Gene3D" id="1.10.3720.10">
    <property type="entry name" value="MetI-like"/>
    <property type="match status" value="1"/>
</dbReference>
<keyword evidence="5 7" id="KW-1133">Transmembrane helix</keyword>
<dbReference type="GO" id="GO:0005886">
    <property type="term" value="C:plasma membrane"/>
    <property type="evidence" value="ECO:0007669"/>
    <property type="project" value="UniProtKB-SubCell"/>
</dbReference>
<keyword evidence="6 7" id="KW-0472">Membrane</keyword>
<comment type="subcellular location">
    <subcellularLocation>
        <location evidence="1 7">Cell membrane</location>
        <topology evidence="1 7">Multi-pass membrane protein</topology>
    </subcellularLocation>
</comment>